<evidence type="ECO:0000313" key="1">
    <source>
        <dbReference type="EMBL" id="GBP97095.1"/>
    </source>
</evidence>
<organism evidence="1 2">
    <name type="scientific">Eumeta variegata</name>
    <name type="common">Bagworm moth</name>
    <name type="synonym">Eumeta japonica</name>
    <dbReference type="NCBI Taxonomy" id="151549"/>
    <lineage>
        <taxon>Eukaryota</taxon>
        <taxon>Metazoa</taxon>
        <taxon>Ecdysozoa</taxon>
        <taxon>Arthropoda</taxon>
        <taxon>Hexapoda</taxon>
        <taxon>Insecta</taxon>
        <taxon>Pterygota</taxon>
        <taxon>Neoptera</taxon>
        <taxon>Endopterygota</taxon>
        <taxon>Lepidoptera</taxon>
        <taxon>Glossata</taxon>
        <taxon>Ditrysia</taxon>
        <taxon>Tineoidea</taxon>
        <taxon>Psychidae</taxon>
        <taxon>Oiketicinae</taxon>
        <taxon>Eumeta</taxon>
    </lineage>
</organism>
<accession>A0A4C2ADL5</accession>
<dbReference type="EMBL" id="BGZK01002867">
    <property type="protein sequence ID" value="GBP97095.1"/>
    <property type="molecule type" value="Genomic_DNA"/>
</dbReference>
<dbReference type="Proteomes" id="UP000299102">
    <property type="component" value="Unassembled WGS sequence"/>
</dbReference>
<name>A0A4C2ADL5_EUMVA</name>
<evidence type="ECO:0000313" key="2">
    <source>
        <dbReference type="Proteomes" id="UP000299102"/>
    </source>
</evidence>
<sequence>MTYIILAYAQTTCFGSFGLAPFCPRTFQRPGISEPVARSRNPENTFVRENKCGQGKQNLSTTYHYVTAAQAPQPRLAEFSLGITLGLPTPVVPI</sequence>
<comment type="caution">
    <text evidence="1">The sequence shown here is derived from an EMBL/GenBank/DDBJ whole genome shotgun (WGS) entry which is preliminary data.</text>
</comment>
<proteinExistence type="predicted"/>
<protein>
    <submittedName>
        <fullName evidence="1">Uncharacterized protein</fullName>
    </submittedName>
</protein>
<reference evidence="1 2" key="1">
    <citation type="journal article" date="2019" name="Commun. Biol.">
        <title>The bagworm genome reveals a unique fibroin gene that provides high tensile strength.</title>
        <authorList>
            <person name="Kono N."/>
            <person name="Nakamura H."/>
            <person name="Ohtoshi R."/>
            <person name="Tomita M."/>
            <person name="Numata K."/>
            <person name="Arakawa K."/>
        </authorList>
    </citation>
    <scope>NUCLEOTIDE SEQUENCE [LARGE SCALE GENOMIC DNA]</scope>
</reference>
<keyword evidence="2" id="KW-1185">Reference proteome</keyword>
<dbReference type="AlphaFoldDB" id="A0A4C2ADL5"/>
<gene>
    <name evidence="1" type="ORF">EVAR_68803_1</name>
</gene>